<dbReference type="InterPro" id="IPR004101">
    <property type="entry name" value="Mur_ligase_C"/>
</dbReference>
<evidence type="ECO:0000256" key="3">
    <source>
        <dbReference type="ARBA" id="ARBA00012211"/>
    </source>
</evidence>
<evidence type="ECO:0000256" key="1">
    <source>
        <dbReference type="ARBA" id="ARBA00004496"/>
    </source>
</evidence>
<keyword evidence="9 14" id="KW-0133">Cell shape</keyword>
<comment type="subcellular location">
    <subcellularLocation>
        <location evidence="1 14">Cytoplasm</location>
    </subcellularLocation>
</comment>
<evidence type="ECO:0000256" key="11">
    <source>
        <dbReference type="ARBA" id="ARBA00023306"/>
    </source>
</evidence>
<comment type="function">
    <text evidence="14">Cell wall formation.</text>
</comment>
<dbReference type="Proteomes" id="UP001597476">
    <property type="component" value="Unassembled WGS sequence"/>
</dbReference>
<keyword evidence="7 14" id="KW-0547">Nucleotide-binding</keyword>
<feature type="transmembrane region" description="Helical" evidence="15">
    <location>
        <begin position="6"/>
        <end position="26"/>
    </location>
</feature>
<evidence type="ECO:0000256" key="2">
    <source>
        <dbReference type="ARBA" id="ARBA00004752"/>
    </source>
</evidence>
<comment type="catalytic activity">
    <reaction evidence="13 14">
        <text>UDP-N-acetyl-alpha-D-muramate + L-alanine + ATP = UDP-N-acetyl-alpha-D-muramoyl-L-alanine + ADP + phosphate + H(+)</text>
        <dbReference type="Rhea" id="RHEA:23372"/>
        <dbReference type="ChEBI" id="CHEBI:15378"/>
        <dbReference type="ChEBI" id="CHEBI:30616"/>
        <dbReference type="ChEBI" id="CHEBI:43474"/>
        <dbReference type="ChEBI" id="CHEBI:57972"/>
        <dbReference type="ChEBI" id="CHEBI:70757"/>
        <dbReference type="ChEBI" id="CHEBI:83898"/>
        <dbReference type="ChEBI" id="CHEBI:456216"/>
        <dbReference type="EC" id="6.3.2.8"/>
    </reaction>
</comment>
<evidence type="ECO:0000256" key="8">
    <source>
        <dbReference type="ARBA" id="ARBA00022840"/>
    </source>
</evidence>
<evidence type="ECO:0000256" key="10">
    <source>
        <dbReference type="ARBA" id="ARBA00022984"/>
    </source>
</evidence>
<dbReference type="EC" id="6.3.2.8" evidence="3 14"/>
<evidence type="ECO:0000256" key="7">
    <source>
        <dbReference type="ARBA" id="ARBA00022741"/>
    </source>
</evidence>
<dbReference type="NCBIfam" id="TIGR01082">
    <property type="entry name" value="murC"/>
    <property type="match status" value="1"/>
</dbReference>
<dbReference type="PANTHER" id="PTHR43445:SF3">
    <property type="entry name" value="UDP-N-ACETYLMURAMATE--L-ALANINE LIGASE"/>
    <property type="match status" value="1"/>
</dbReference>
<keyword evidence="8 14" id="KW-0067">ATP-binding</keyword>
<dbReference type="InterPro" id="IPR036565">
    <property type="entry name" value="Mur-like_cat_sf"/>
</dbReference>
<keyword evidence="15" id="KW-1133">Transmembrane helix</keyword>
<evidence type="ECO:0000256" key="9">
    <source>
        <dbReference type="ARBA" id="ARBA00022960"/>
    </source>
</evidence>
<dbReference type="HAMAP" id="MF_00046">
    <property type="entry name" value="MurC"/>
    <property type="match status" value="1"/>
</dbReference>
<keyword evidence="5 14" id="KW-0436">Ligase</keyword>
<keyword evidence="11 14" id="KW-0131">Cell cycle</keyword>
<evidence type="ECO:0000259" key="16">
    <source>
        <dbReference type="Pfam" id="PF01225"/>
    </source>
</evidence>
<dbReference type="InterPro" id="IPR000713">
    <property type="entry name" value="Mur_ligase_N"/>
</dbReference>
<evidence type="ECO:0000256" key="14">
    <source>
        <dbReference type="HAMAP-Rule" id="MF_00046"/>
    </source>
</evidence>
<evidence type="ECO:0000313" key="20">
    <source>
        <dbReference type="Proteomes" id="UP001597476"/>
    </source>
</evidence>
<evidence type="ECO:0000256" key="15">
    <source>
        <dbReference type="SAM" id="Phobius"/>
    </source>
</evidence>
<dbReference type="Pfam" id="PF01225">
    <property type="entry name" value="Mur_ligase"/>
    <property type="match status" value="1"/>
</dbReference>
<evidence type="ECO:0000256" key="12">
    <source>
        <dbReference type="ARBA" id="ARBA00023316"/>
    </source>
</evidence>
<keyword evidence="15" id="KW-0472">Membrane</keyword>
<comment type="caution">
    <text evidence="19">The sequence shown here is derived from an EMBL/GenBank/DDBJ whole genome shotgun (WGS) entry which is preliminary data.</text>
</comment>
<keyword evidence="20" id="KW-1185">Reference proteome</keyword>
<keyword evidence="15" id="KW-0812">Transmembrane</keyword>
<protein>
    <recommendedName>
        <fullName evidence="3 14">UDP-N-acetylmuramate--L-alanine ligase</fullName>
        <ecNumber evidence="3 14">6.3.2.8</ecNumber>
    </recommendedName>
    <alternativeName>
        <fullName evidence="14">UDP-N-acetylmuramoyl-L-alanine synthetase</fullName>
    </alternativeName>
</protein>
<feature type="binding site" evidence="14">
    <location>
        <begin position="119"/>
        <end position="125"/>
    </location>
    <ligand>
        <name>ATP</name>
        <dbReference type="ChEBI" id="CHEBI:30616"/>
    </ligand>
</feature>
<dbReference type="InterPro" id="IPR005758">
    <property type="entry name" value="UDP-N-AcMur_Ala_ligase_MurC"/>
</dbReference>
<sequence>MNLNHINNVFFVGIGGIGMSALARYFKSIGKDVSGYDKTATEITNALQHLGISIHFEDNLSNIDNAFKNKESTLVIYTPAIPKQHSQLNYFISNGFTVMKRSRILGMITENTFCLAVAGTHGKTTTTSILGHLLYECDVKLTAFLGGISENYNSNLILNGDEVSVVEADEFDRSFLTLSPDFACITSMDADHLDIYGDASALKKSFEDFSKKIKKGGKLFVKNGLSLKGITYGIEDDSDYEIRNIKIKNGTYIFEVKTPQTAIKNIEFNLPGRHNLSNALVAFAMALEYGCDVQKLVSALATYKGVKRRFTYQIKTDELVFIDDYAHHPEEINAVHSAVREMYPAKKVLAIFQPHLFSRTKDFADGFAESLSQFDEILLLDIYPARELPIEGITSEWLLGKINNPNKRLIQKGRILSAIKASDATVILVIGAGDIGEEVKHIKQGLSIAS</sequence>
<name>A0ABW5TC91_9FLAO</name>
<evidence type="ECO:0000256" key="6">
    <source>
        <dbReference type="ARBA" id="ARBA00022618"/>
    </source>
</evidence>
<feature type="domain" description="Mur ligase central" evidence="18">
    <location>
        <begin position="117"/>
        <end position="286"/>
    </location>
</feature>
<dbReference type="SUPFAM" id="SSF53623">
    <property type="entry name" value="MurD-like peptide ligases, catalytic domain"/>
    <property type="match status" value="1"/>
</dbReference>
<reference evidence="20" key="1">
    <citation type="journal article" date="2019" name="Int. J. Syst. Evol. Microbiol.">
        <title>The Global Catalogue of Microorganisms (GCM) 10K type strain sequencing project: providing services to taxonomists for standard genome sequencing and annotation.</title>
        <authorList>
            <consortium name="The Broad Institute Genomics Platform"/>
            <consortium name="The Broad Institute Genome Sequencing Center for Infectious Disease"/>
            <person name="Wu L."/>
            <person name="Ma J."/>
        </authorList>
    </citation>
    <scope>NUCLEOTIDE SEQUENCE [LARGE SCALE GENOMIC DNA]</scope>
    <source>
        <strain evidence="20">KCTC 42398</strain>
    </source>
</reference>
<evidence type="ECO:0000313" key="19">
    <source>
        <dbReference type="EMBL" id="MFD2726907.1"/>
    </source>
</evidence>
<dbReference type="Gene3D" id="3.40.1190.10">
    <property type="entry name" value="Mur-like, catalytic domain"/>
    <property type="match status" value="1"/>
</dbReference>
<comment type="similarity">
    <text evidence="14">Belongs to the MurCDEF family.</text>
</comment>
<keyword evidence="6 14" id="KW-0132">Cell division</keyword>
<organism evidence="19 20">
    <name type="scientific">Hyunsoonleella rubra</name>
    <dbReference type="NCBI Taxonomy" id="1737062"/>
    <lineage>
        <taxon>Bacteria</taxon>
        <taxon>Pseudomonadati</taxon>
        <taxon>Bacteroidota</taxon>
        <taxon>Flavobacteriia</taxon>
        <taxon>Flavobacteriales</taxon>
        <taxon>Flavobacteriaceae</taxon>
    </lineage>
</organism>
<dbReference type="SUPFAM" id="SSF53244">
    <property type="entry name" value="MurD-like peptide ligases, peptide-binding domain"/>
    <property type="match status" value="1"/>
</dbReference>
<evidence type="ECO:0000256" key="4">
    <source>
        <dbReference type="ARBA" id="ARBA00022490"/>
    </source>
</evidence>
<dbReference type="InterPro" id="IPR036615">
    <property type="entry name" value="Mur_ligase_C_dom_sf"/>
</dbReference>
<keyword evidence="12 14" id="KW-0961">Cell wall biogenesis/degradation</keyword>
<dbReference type="Pfam" id="PF08245">
    <property type="entry name" value="Mur_ligase_M"/>
    <property type="match status" value="1"/>
</dbReference>
<dbReference type="EMBL" id="JBHULY010000026">
    <property type="protein sequence ID" value="MFD2726907.1"/>
    <property type="molecule type" value="Genomic_DNA"/>
</dbReference>
<feature type="domain" description="Mur ligase C-terminal" evidence="17">
    <location>
        <begin position="308"/>
        <end position="433"/>
    </location>
</feature>
<dbReference type="GO" id="GO:0008763">
    <property type="term" value="F:UDP-N-acetylmuramate-L-alanine ligase activity"/>
    <property type="evidence" value="ECO:0007669"/>
    <property type="project" value="UniProtKB-EC"/>
</dbReference>
<dbReference type="Gene3D" id="3.90.190.20">
    <property type="entry name" value="Mur ligase, C-terminal domain"/>
    <property type="match status" value="1"/>
</dbReference>
<dbReference type="InterPro" id="IPR013221">
    <property type="entry name" value="Mur_ligase_cen"/>
</dbReference>
<dbReference type="Pfam" id="PF02875">
    <property type="entry name" value="Mur_ligase_C"/>
    <property type="match status" value="1"/>
</dbReference>
<dbReference type="Gene3D" id="3.40.50.720">
    <property type="entry name" value="NAD(P)-binding Rossmann-like Domain"/>
    <property type="match status" value="1"/>
</dbReference>
<comment type="pathway">
    <text evidence="2 14">Cell wall biogenesis; peptidoglycan biosynthesis.</text>
</comment>
<proteinExistence type="inferred from homology"/>
<evidence type="ECO:0000259" key="17">
    <source>
        <dbReference type="Pfam" id="PF02875"/>
    </source>
</evidence>
<dbReference type="PANTHER" id="PTHR43445">
    <property type="entry name" value="UDP-N-ACETYLMURAMATE--L-ALANINE LIGASE-RELATED"/>
    <property type="match status" value="1"/>
</dbReference>
<keyword evidence="4 14" id="KW-0963">Cytoplasm</keyword>
<evidence type="ECO:0000256" key="13">
    <source>
        <dbReference type="ARBA" id="ARBA00047833"/>
    </source>
</evidence>
<evidence type="ECO:0000256" key="5">
    <source>
        <dbReference type="ARBA" id="ARBA00022598"/>
    </source>
</evidence>
<dbReference type="RefSeq" id="WP_380292284.1">
    <property type="nucleotide sequence ID" value="NZ_JBHULY010000026.1"/>
</dbReference>
<keyword evidence="10 14" id="KW-0573">Peptidoglycan synthesis</keyword>
<dbReference type="InterPro" id="IPR050061">
    <property type="entry name" value="MurCDEF_pg_biosynth"/>
</dbReference>
<accession>A0ABW5TC91</accession>
<evidence type="ECO:0000259" key="18">
    <source>
        <dbReference type="Pfam" id="PF08245"/>
    </source>
</evidence>
<dbReference type="SUPFAM" id="SSF51984">
    <property type="entry name" value="MurCD N-terminal domain"/>
    <property type="match status" value="1"/>
</dbReference>
<gene>
    <name evidence="14 19" type="primary">murC</name>
    <name evidence="19" type="ORF">ACFSR8_11840</name>
</gene>
<feature type="domain" description="Mur ligase N-terminal catalytic" evidence="16">
    <location>
        <begin position="11"/>
        <end position="110"/>
    </location>
</feature>